<protein>
    <recommendedName>
        <fullName evidence="4">DUF304 domain-containing protein</fullName>
    </recommendedName>
</protein>
<keyword evidence="1" id="KW-1133">Transmembrane helix</keyword>
<organism evidence="2 3">
    <name type="scientific">Salibaculum griseiflavum</name>
    <dbReference type="NCBI Taxonomy" id="1914409"/>
    <lineage>
        <taxon>Bacteria</taxon>
        <taxon>Pseudomonadati</taxon>
        <taxon>Pseudomonadota</taxon>
        <taxon>Alphaproteobacteria</taxon>
        <taxon>Rhodobacterales</taxon>
        <taxon>Roseobacteraceae</taxon>
        <taxon>Salibaculum</taxon>
    </lineage>
</organism>
<dbReference type="EMBL" id="QETF01000012">
    <property type="protein sequence ID" value="PWG16512.1"/>
    <property type="molecule type" value="Genomic_DNA"/>
</dbReference>
<dbReference type="AlphaFoldDB" id="A0A2V1P5L4"/>
<evidence type="ECO:0008006" key="4">
    <source>
        <dbReference type="Google" id="ProtNLM"/>
    </source>
</evidence>
<comment type="caution">
    <text evidence="2">The sequence shown here is derived from an EMBL/GenBank/DDBJ whole genome shotgun (WGS) entry which is preliminary data.</text>
</comment>
<accession>A0A2V1P5L4</accession>
<feature type="transmembrane region" description="Helical" evidence="1">
    <location>
        <begin position="56"/>
        <end position="73"/>
    </location>
</feature>
<dbReference type="Proteomes" id="UP000245293">
    <property type="component" value="Unassembled WGS sequence"/>
</dbReference>
<dbReference type="OrthoDB" id="7861868at2"/>
<evidence type="ECO:0000313" key="2">
    <source>
        <dbReference type="EMBL" id="PWG16512.1"/>
    </source>
</evidence>
<keyword evidence="3" id="KW-1185">Reference proteome</keyword>
<evidence type="ECO:0000313" key="3">
    <source>
        <dbReference type="Proteomes" id="UP000245293"/>
    </source>
</evidence>
<dbReference type="RefSeq" id="WP_109389109.1">
    <property type="nucleotide sequence ID" value="NZ_QETF01000012.1"/>
</dbReference>
<sequence>MKDYELTPTVDLDPGERVQASFRADRMTYWRDMAWMAVVAMLAGMAVLWAVGNPHVWTGAVGGLAAIGLRGWYAHSDEMGIRWDLTDRRLLGPAGRDIPLRDIETVRRLGSAVQVITRGGDKHLIKYQADSAAVMADLERVKGG</sequence>
<feature type="transmembrane region" description="Helical" evidence="1">
    <location>
        <begin position="33"/>
        <end position="50"/>
    </location>
</feature>
<evidence type="ECO:0000256" key="1">
    <source>
        <dbReference type="SAM" id="Phobius"/>
    </source>
</evidence>
<keyword evidence="1" id="KW-0472">Membrane</keyword>
<reference evidence="3" key="1">
    <citation type="submission" date="2018-05" db="EMBL/GenBank/DDBJ databases">
        <authorList>
            <person name="Du Z."/>
            <person name="Wang X."/>
        </authorList>
    </citation>
    <scope>NUCLEOTIDE SEQUENCE [LARGE SCALE GENOMIC DNA]</scope>
    <source>
        <strain evidence="3">WDS4C29</strain>
    </source>
</reference>
<keyword evidence="1" id="KW-0812">Transmembrane</keyword>
<name>A0A2V1P5L4_9RHOB</name>
<gene>
    <name evidence="2" type="ORF">DFK10_11130</name>
</gene>
<proteinExistence type="predicted"/>